<feature type="region of interest" description="Disordered" evidence="1">
    <location>
        <begin position="139"/>
        <end position="200"/>
    </location>
</feature>
<dbReference type="Pfam" id="PF00498">
    <property type="entry name" value="FHA"/>
    <property type="match status" value="1"/>
</dbReference>
<dbReference type="EMBL" id="CP138585">
    <property type="protein sequence ID" value="WPH01440.1"/>
    <property type="molecule type" value="Genomic_DNA"/>
</dbReference>
<feature type="compositionally biased region" description="Acidic residues" evidence="1">
    <location>
        <begin position="156"/>
        <end position="174"/>
    </location>
</feature>
<gene>
    <name evidence="4" type="ORF">R9X50_00428600</name>
</gene>
<evidence type="ECO:0000259" key="3">
    <source>
        <dbReference type="PROSITE" id="PS50006"/>
    </source>
</evidence>
<sequence>MSQLPFQLVLTDVNNPSDTRHINLSQQNPTVTIGRASKTQAKNLAPNPDNALFNCPVISRNHAELRLTDNAIYVVDTKSLHGTAVNDVRLAPHVPFTLYSGDVIKLGDEVVRFSDKHTGILLKISQIGPLATSSINPTYQASSVGSKRGYHLPSSSEDESDEEVSDAEYDISQEECEHVSSNNTTPEQLKTVPGSREQPIDIEVTPSRSVGNLINLDDDVVLEGAANLESSLSSLSSHCTSNSMRSLHDDNSDDGEDNDDEIEEQSEASEDEDRYKVSVSEVPQDDADTAGDEQEGLESSEDEYGYDDREDLFEINESRQAYDLTAFSDDDSEVEPADYMYDNDDEGPEEMPSTIPVPFLVRAAYDPIRESQPRIANFSQIKPTGYTRWDIPPAPAQPISQGQHNDISSPRPLFEPNTQATPSRSHSQHDYLSKQDSSLVCSPAPSVWPDSTHLNCHDLCLLNPSCSPQQSHALGNHTAVAKKGIKIDDIVDKAVHDSNASHSQVVQPHASQLAGTKRKASEISTDEPAVMTNTAFPSSVVRADAVATEPVQKQARVVRVVKEGAKYVAGGILGAFALGAFLVSPYAAFLEPSHMS</sequence>
<dbReference type="AlphaFoldDB" id="A0AAQ3RAM6"/>
<dbReference type="PANTHER" id="PTHR15715">
    <property type="entry name" value="CENTROSOMAL PROTEIN OF 170 KDA"/>
    <property type="match status" value="1"/>
</dbReference>
<keyword evidence="5" id="KW-1185">Reference proteome</keyword>
<feature type="compositionally biased region" description="Acidic residues" evidence="1">
    <location>
        <begin position="283"/>
        <end position="310"/>
    </location>
</feature>
<evidence type="ECO:0000256" key="2">
    <source>
        <dbReference type="SAM" id="Phobius"/>
    </source>
</evidence>
<dbReference type="InterPro" id="IPR000253">
    <property type="entry name" value="FHA_dom"/>
</dbReference>
<accession>A0AAQ3RAM6</accession>
<dbReference type="Gene3D" id="2.60.200.20">
    <property type="match status" value="1"/>
</dbReference>
<organism evidence="4 5">
    <name type="scientific">Acrodontium crateriforme</name>
    <dbReference type="NCBI Taxonomy" id="150365"/>
    <lineage>
        <taxon>Eukaryota</taxon>
        <taxon>Fungi</taxon>
        <taxon>Dikarya</taxon>
        <taxon>Ascomycota</taxon>
        <taxon>Pezizomycotina</taxon>
        <taxon>Dothideomycetes</taxon>
        <taxon>Dothideomycetidae</taxon>
        <taxon>Mycosphaerellales</taxon>
        <taxon>Teratosphaeriaceae</taxon>
        <taxon>Acrodontium</taxon>
    </lineage>
</organism>
<feature type="region of interest" description="Disordered" evidence="1">
    <location>
        <begin position="388"/>
        <end position="432"/>
    </location>
</feature>
<dbReference type="PROSITE" id="PS50006">
    <property type="entry name" value="FHA_DOMAIN"/>
    <property type="match status" value="1"/>
</dbReference>
<keyword evidence="2" id="KW-0472">Membrane</keyword>
<reference evidence="4 5" key="1">
    <citation type="submission" date="2023-11" db="EMBL/GenBank/DDBJ databases">
        <title>An acidophilic fungus is an integral part of prey digestion in a carnivorous sundew plant.</title>
        <authorList>
            <person name="Tsai I.J."/>
        </authorList>
    </citation>
    <scope>NUCLEOTIDE SEQUENCE [LARGE SCALE GENOMIC DNA]</scope>
    <source>
        <strain evidence="4">169a</strain>
    </source>
</reference>
<dbReference type="SMART" id="SM00240">
    <property type="entry name" value="FHA"/>
    <property type="match status" value="1"/>
</dbReference>
<feature type="compositionally biased region" description="Polar residues" evidence="1">
    <location>
        <begin position="416"/>
        <end position="425"/>
    </location>
</feature>
<dbReference type="PANTHER" id="PTHR15715:SF37">
    <property type="entry name" value="LD47843P"/>
    <property type="match status" value="1"/>
</dbReference>
<dbReference type="SUPFAM" id="SSF49879">
    <property type="entry name" value="SMAD/FHA domain"/>
    <property type="match status" value="1"/>
</dbReference>
<proteinExistence type="predicted"/>
<evidence type="ECO:0000256" key="1">
    <source>
        <dbReference type="SAM" id="MobiDB-lite"/>
    </source>
</evidence>
<feature type="compositionally biased region" description="Polar residues" evidence="1">
    <location>
        <begin position="398"/>
        <end position="408"/>
    </location>
</feature>
<feature type="domain" description="FHA" evidence="3">
    <location>
        <begin position="31"/>
        <end position="90"/>
    </location>
</feature>
<name>A0AAQ3RAM6_9PEZI</name>
<dbReference type="InterPro" id="IPR008984">
    <property type="entry name" value="SMAD_FHA_dom_sf"/>
</dbReference>
<feature type="compositionally biased region" description="Acidic residues" evidence="1">
    <location>
        <begin position="251"/>
        <end position="272"/>
    </location>
</feature>
<feature type="compositionally biased region" description="Polar residues" evidence="1">
    <location>
        <begin position="179"/>
        <end position="188"/>
    </location>
</feature>
<evidence type="ECO:0000313" key="4">
    <source>
        <dbReference type="EMBL" id="WPH01440.1"/>
    </source>
</evidence>
<evidence type="ECO:0000313" key="5">
    <source>
        <dbReference type="Proteomes" id="UP001303373"/>
    </source>
</evidence>
<dbReference type="InterPro" id="IPR051176">
    <property type="entry name" value="Cent_Immune-Sig_Mod"/>
</dbReference>
<dbReference type="Proteomes" id="UP001303373">
    <property type="component" value="Chromosome 6"/>
</dbReference>
<feature type="transmembrane region" description="Helical" evidence="2">
    <location>
        <begin position="567"/>
        <end position="590"/>
    </location>
</feature>
<protein>
    <recommendedName>
        <fullName evidence="3">FHA domain-containing protein</fullName>
    </recommendedName>
</protein>
<keyword evidence="2" id="KW-0812">Transmembrane</keyword>
<keyword evidence="2" id="KW-1133">Transmembrane helix</keyword>
<feature type="region of interest" description="Disordered" evidence="1">
    <location>
        <begin position="235"/>
        <end position="310"/>
    </location>
</feature>